<accession>A0A2R6AB46</accession>
<evidence type="ECO:0000313" key="2">
    <source>
        <dbReference type="Proteomes" id="UP000240880"/>
    </source>
</evidence>
<name>A0A2R6AB46_9ARCH</name>
<comment type="caution">
    <text evidence="1">The sequence shown here is derived from an EMBL/GenBank/DDBJ whole genome shotgun (WGS) entry which is preliminary data.</text>
</comment>
<gene>
    <name evidence="1" type="ORF">B9Q01_03940</name>
</gene>
<dbReference type="AlphaFoldDB" id="A0A2R6AB46"/>
<organism evidence="1 2">
    <name type="scientific">Candidatus Marsarchaeota G1 archaeon OSP_D</name>
    <dbReference type="NCBI Taxonomy" id="1978155"/>
    <lineage>
        <taxon>Archaea</taxon>
        <taxon>Candidatus Marsarchaeota</taxon>
        <taxon>Candidatus Marsarchaeota group 1</taxon>
    </lineage>
</organism>
<proteinExistence type="predicted"/>
<protein>
    <recommendedName>
        <fullName evidence="3">Snf7 domain-containing protein</fullName>
    </recommendedName>
</protein>
<evidence type="ECO:0000313" key="1">
    <source>
        <dbReference type="EMBL" id="PSN83632.1"/>
    </source>
</evidence>
<reference evidence="1 2" key="1">
    <citation type="submission" date="2017-04" db="EMBL/GenBank/DDBJ databases">
        <title>Novel microbial lineages endemic to geothermal iron-oxide mats fill important gaps in the evolutionary history of Archaea.</title>
        <authorList>
            <person name="Jay Z.J."/>
            <person name="Beam J.P."/>
            <person name="Dlakic M."/>
            <person name="Rusch D.B."/>
            <person name="Kozubal M.A."/>
            <person name="Inskeep W.P."/>
        </authorList>
    </citation>
    <scope>NUCLEOTIDE SEQUENCE [LARGE SCALE GENOMIC DNA]</scope>
    <source>
        <strain evidence="1">OSP_D</strain>
    </source>
</reference>
<sequence length="217" mass="23903">MAEAIFVSRDFVSNWEDKREPSTTEKIKEAIKPAGPLKPRLESAVRSLQMQIQRLDQIHARLSDRQKVMFEKVVDAVKKHDQARASIYANEVAEIRKMVKLIMQSRLALESIAIRLGTVEDLGDIVVNLAPAIKVISTVSRSIGSVVPEAEKGMGEISQMLSTILVEAGQTGNYTISFETGNEDAAKIMEEAAAVAEARLKQEFPDLPLSGSQAQKQ</sequence>
<dbReference type="Proteomes" id="UP000240880">
    <property type="component" value="Unassembled WGS sequence"/>
</dbReference>
<evidence type="ECO:0008006" key="3">
    <source>
        <dbReference type="Google" id="ProtNLM"/>
    </source>
</evidence>
<dbReference type="EMBL" id="NEXC01000018">
    <property type="protein sequence ID" value="PSN83632.1"/>
    <property type="molecule type" value="Genomic_DNA"/>
</dbReference>
<dbReference type="Gene3D" id="6.10.140.1230">
    <property type="match status" value="1"/>
</dbReference>